<dbReference type="InterPro" id="IPR048661">
    <property type="entry name" value="CPL1-like"/>
</dbReference>
<feature type="domain" description="Protein CPL1-like" evidence="2">
    <location>
        <begin position="195"/>
        <end position="259"/>
    </location>
</feature>
<keyword evidence="1" id="KW-0732">Signal</keyword>
<comment type="caution">
    <text evidence="3">The sequence shown here is derived from an EMBL/GenBank/DDBJ whole genome shotgun (WGS) entry which is preliminary data.</text>
</comment>
<gene>
    <name evidence="3" type="ORF">HGRIS_010837</name>
</gene>
<name>A0ABR3IY05_9AGAR</name>
<dbReference type="EMBL" id="JASNQZ010000014">
    <property type="protein sequence ID" value="KAL0948237.1"/>
    <property type="molecule type" value="Genomic_DNA"/>
</dbReference>
<feature type="signal peptide" evidence="1">
    <location>
        <begin position="1"/>
        <end position="22"/>
    </location>
</feature>
<dbReference type="PANTHER" id="PTHR35192">
    <property type="entry name" value="PROTEIN, PUTATIVE-RELATED"/>
    <property type="match status" value="1"/>
</dbReference>
<evidence type="ECO:0000313" key="3">
    <source>
        <dbReference type="EMBL" id="KAL0948237.1"/>
    </source>
</evidence>
<evidence type="ECO:0000256" key="1">
    <source>
        <dbReference type="SAM" id="SignalP"/>
    </source>
</evidence>
<evidence type="ECO:0000259" key="2">
    <source>
        <dbReference type="Pfam" id="PF21671"/>
    </source>
</evidence>
<sequence>MRFSGPFAVALTVLSACTGVSAASQPITRRNPLNRRATVDVCADVNIVLLPPLIDIEVCLCLGAVTDFVQGSAALRLAVGLLGLNAVVANIQALINRSPNRETCTFPDANFEQQCTSGDPCAFTCTNGFEFNTPTNPTDCICPPPKIVSNGQCIQAPCPSGICARDAVSGLRRRSLFCPHGKTACGVLGRGAKAWECVDTMNDLESCGGCAFALNNGDASGVDCSTLPHVSDVSCHKGACVVGRCLPGFTINSDRTACVADDFVHYGIENNTPL</sequence>
<organism evidence="3 4">
    <name type="scientific">Hohenbuehelia grisea</name>
    <dbReference type="NCBI Taxonomy" id="104357"/>
    <lineage>
        <taxon>Eukaryota</taxon>
        <taxon>Fungi</taxon>
        <taxon>Dikarya</taxon>
        <taxon>Basidiomycota</taxon>
        <taxon>Agaricomycotina</taxon>
        <taxon>Agaricomycetes</taxon>
        <taxon>Agaricomycetidae</taxon>
        <taxon>Agaricales</taxon>
        <taxon>Pleurotineae</taxon>
        <taxon>Pleurotaceae</taxon>
        <taxon>Hohenbuehelia</taxon>
    </lineage>
</organism>
<accession>A0ABR3IY05</accession>
<dbReference type="InterPro" id="IPR038955">
    <property type="entry name" value="PriA/CPL1_fungi"/>
</dbReference>
<protein>
    <recommendedName>
        <fullName evidence="2">Protein CPL1-like domain-containing protein</fullName>
    </recommendedName>
</protein>
<proteinExistence type="predicted"/>
<dbReference type="Proteomes" id="UP001556367">
    <property type="component" value="Unassembled WGS sequence"/>
</dbReference>
<feature type="chain" id="PRO_5045441473" description="Protein CPL1-like domain-containing protein" evidence="1">
    <location>
        <begin position="23"/>
        <end position="274"/>
    </location>
</feature>
<dbReference type="Pfam" id="PF21671">
    <property type="entry name" value="CPL1-like"/>
    <property type="match status" value="1"/>
</dbReference>
<dbReference type="PANTHER" id="PTHR35192:SF2">
    <property type="entry name" value="APPLE DOMAIN-CONTAINING PROTEIN"/>
    <property type="match status" value="1"/>
</dbReference>
<evidence type="ECO:0000313" key="4">
    <source>
        <dbReference type="Proteomes" id="UP001556367"/>
    </source>
</evidence>
<keyword evidence="4" id="KW-1185">Reference proteome</keyword>
<dbReference type="PROSITE" id="PS51257">
    <property type="entry name" value="PROKAR_LIPOPROTEIN"/>
    <property type="match status" value="1"/>
</dbReference>
<reference evidence="4" key="1">
    <citation type="submission" date="2024-06" db="EMBL/GenBank/DDBJ databases">
        <title>Multi-omics analyses provide insights into the biosynthesis of the anticancer antibiotic pleurotin in Hohenbuehelia grisea.</title>
        <authorList>
            <person name="Weaver J.A."/>
            <person name="Alberti F."/>
        </authorList>
    </citation>
    <scope>NUCLEOTIDE SEQUENCE [LARGE SCALE GENOMIC DNA]</scope>
    <source>
        <strain evidence="4">T-177</strain>
    </source>
</reference>